<dbReference type="SUPFAM" id="SSF56024">
    <property type="entry name" value="Phospholipase D/nuclease"/>
    <property type="match status" value="2"/>
</dbReference>
<evidence type="ECO:0000313" key="7">
    <source>
        <dbReference type="EMBL" id="CAD7222487.1"/>
    </source>
</evidence>
<dbReference type="Pfam" id="PF10251">
    <property type="entry name" value="PEN-2"/>
    <property type="match status" value="1"/>
</dbReference>
<dbReference type="InterPro" id="IPR019379">
    <property type="entry name" value="Gamma_Secretase_Asp_P_PEN2"/>
</dbReference>
<dbReference type="GO" id="GO:0060627">
    <property type="term" value="P:regulation of vesicle-mediated transport"/>
    <property type="evidence" value="ECO:0007669"/>
    <property type="project" value="TreeGrafter"/>
</dbReference>
<dbReference type="SMART" id="SM00155">
    <property type="entry name" value="PLDc"/>
    <property type="match status" value="2"/>
</dbReference>
<evidence type="ECO:0000256" key="4">
    <source>
        <dbReference type="ARBA" id="ARBA00022801"/>
    </source>
</evidence>
<dbReference type="GO" id="GO:0009395">
    <property type="term" value="P:phospholipid catabolic process"/>
    <property type="evidence" value="ECO:0007669"/>
    <property type="project" value="TreeGrafter"/>
</dbReference>
<evidence type="ECO:0000256" key="2">
    <source>
        <dbReference type="ARBA" id="ARBA00012027"/>
    </source>
</evidence>
<proteinExistence type="predicted"/>
<keyword evidence="6" id="KW-0443">Lipid metabolism</keyword>
<dbReference type="PANTHER" id="PTHR18896">
    <property type="entry name" value="PHOSPHOLIPASE D"/>
    <property type="match status" value="1"/>
</dbReference>
<evidence type="ECO:0000256" key="5">
    <source>
        <dbReference type="ARBA" id="ARBA00022963"/>
    </source>
</evidence>
<keyword evidence="5" id="KW-0442">Lipid degradation</keyword>
<evidence type="ECO:0000256" key="3">
    <source>
        <dbReference type="ARBA" id="ARBA00022737"/>
    </source>
</evidence>
<keyword evidence="4" id="KW-0378">Hydrolase</keyword>
<reference evidence="7" key="1">
    <citation type="submission" date="2020-11" db="EMBL/GenBank/DDBJ databases">
        <authorList>
            <person name="Tran Van P."/>
        </authorList>
    </citation>
    <scope>NUCLEOTIDE SEQUENCE</scope>
</reference>
<protein>
    <recommendedName>
        <fullName evidence="2">phospholipase D</fullName>
        <ecNumber evidence="2">3.1.4.4</ecNumber>
    </recommendedName>
</protein>
<dbReference type="CDD" id="cd09141">
    <property type="entry name" value="PLDc_vPLD1_2_yPLD_like_2"/>
    <property type="match status" value="1"/>
</dbReference>
<accession>A0A7R8W4D9</accession>
<dbReference type="Pfam" id="PF00614">
    <property type="entry name" value="PLDc"/>
    <property type="match status" value="2"/>
</dbReference>
<keyword evidence="3" id="KW-0677">Repeat</keyword>
<dbReference type="Gene3D" id="3.30.870.10">
    <property type="entry name" value="Endonuclease Chain A"/>
    <property type="match status" value="2"/>
</dbReference>
<gene>
    <name evidence="7" type="ORF">CTOB1V02_LOCUS494</name>
</gene>
<dbReference type="OrthoDB" id="14911at2759"/>
<name>A0A7R8W4D9_9CRUS</name>
<dbReference type="InterPro" id="IPR015679">
    <property type="entry name" value="PLipase_D_fam"/>
</dbReference>
<evidence type="ECO:0000256" key="6">
    <source>
        <dbReference type="ARBA" id="ARBA00023098"/>
    </source>
</evidence>
<comment type="catalytic activity">
    <reaction evidence="1">
        <text>a 1,2-diacyl-sn-glycero-3-phosphocholine + H2O = a 1,2-diacyl-sn-glycero-3-phosphate + choline + H(+)</text>
        <dbReference type="Rhea" id="RHEA:14445"/>
        <dbReference type="ChEBI" id="CHEBI:15354"/>
        <dbReference type="ChEBI" id="CHEBI:15377"/>
        <dbReference type="ChEBI" id="CHEBI:15378"/>
        <dbReference type="ChEBI" id="CHEBI:57643"/>
        <dbReference type="ChEBI" id="CHEBI:58608"/>
        <dbReference type="EC" id="3.1.4.4"/>
    </reaction>
</comment>
<dbReference type="PANTHER" id="PTHR18896:SF76">
    <property type="entry name" value="PHOSPHOLIPASE"/>
    <property type="match status" value="1"/>
</dbReference>
<dbReference type="EMBL" id="OB660065">
    <property type="protein sequence ID" value="CAD7222487.1"/>
    <property type="molecule type" value="Genomic_DNA"/>
</dbReference>
<sequence>MFPPRQVIRAPDHVTTGIFYWGHHEKLLVVDQLLAFVGGIDLAFGRWDTPEHPLIDLGTCPNAHRCPSRFFTSADVKGISQRVDTAAWGTVLGSSVTTEEEQNGIRALYEELFHNPIRRLKVLSRLHIQTPARSPCSEEGEPLLLNTESSLTTLYTKRDTHRGVFCAHRWEANQSSSSQSEERSLSAVRAMCMWPGKDYINYIVKDFRQLEQPNEDLVERCRVPRMPWHDVHAGVLGKSGRDVARHFIQRWNYLKVSRLSLHPAVELPQGKPSLTSSSAAVELPQEIPPAEKLRICKIYFGLGFFCLPMLWLINFFWFFSDAWPPRPPPSDIHIHVGHSPSTVGPRTPTPPDWPERPTLRILLVLSLEEMFTFNPDIPFLLPKTYSEEEMEREVKQNPVAVSFISGTTFQALKPNLVRCQILRSAGQWSLGLQRTEQSIHDAMVDCIESSQWIIYIECQFFVSPGGNCPQTKNRVGEALFRRITKAHRNEEDLKVFIVLPLLPNFEGQVGTPGAAAMQAVSHWNYQSISRGPYSLLKRLSEEAGIDHPENYVTFFSLRTWDELHGFPVTELVYVHSKLLIVDDRVTLIGSANINDRSLLGFRDTEVAALIKVCVHCTMQGRKYSLARSKNDDVCQRKGFSGTLRRRLFAEHLGEPLESLPETMADMWELWRQRAQRNTEAYEVVFNVVPSDRARSFAQVVSMQATSALATRDPIHALLILRRGVKGHVVLFPLEFLCDEGDLMPPLTLKEGLAPTCLWT</sequence>
<dbReference type="PROSITE" id="PS50035">
    <property type="entry name" value="PLD"/>
    <property type="match status" value="2"/>
</dbReference>
<dbReference type="InterPro" id="IPR001736">
    <property type="entry name" value="PLipase_D/transphosphatidylase"/>
</dbReference>
<dbReference type="EC" id="3.1.4.4" evidence="2"/>
<evidence type="ECO:0000256" key="1">
    <source>
        <dbReference type="ARBA" id="ARBA00000798"/>
    </source>
</evidence>
<dbReference type="GO" id="GO:0004630">
    <property type="term" value="F:phospholipase D activity"/>
    <property type="evidence" value="ECO:0007669"/>
    <property type="project" value="UniProtKB-EC"/>
</dbReference>
<organism evidence="7">
    <name type="scientific">Cyprideis torosa</name>
    <dbReference type="NCBI Taxonomy" id="163714"/>
    <lineage>
        <taxon>Eukaryota</taxon>
        <taxon>Metazoa</taxon>
        <taxon>Ecdysozoa</taxon>
        <taxon>Arthropoda</taxon>
        <taxon>Crustacea</taxon>
        <taxon>Oligostraca</taxon>
        <taxon>Ostracoda</taxon>
        <taxon>Podocopa</taxon>
        <taxon>Podocopida</taxon>
        <taxon>Cytherocopina</taxon>
        <taxon>Cytheroidea</taxon>
        <taxon>Cytherideidae</taxon>
        <taxon>Cyprideis</taxon>
    </lineage>
</organism>
<dbReference type="AlphaFoldDB" id="A0A7R8W4D9"/>